<gene>
    <name evidence="2" type="ORF">MNQ99_16820</name>
</gene>
<evidence type="ECO:0000313" key="3">
    <source>
        <dbReference type="Proteomes" id="UP000829069"/>
    </source>
</evidence>
<feature type="compositionally biased region" description="Basic and acidic residues" evidence="1">
    <location>
        <begin position="63"/>
        <end position="75"/>
    </location>
</feature>
<name>A0ABY3WHB9_9MICC</name>
<organism evidence="2 3">
    <name type="scientific">Arthrobacter sulfonylureivorans</name>
    <dbReference type="NCBI Taxonomy" id="2486855"/>
    <lineage>
        <taxon>Bacteria</taxon>
        <taxon>Bacillati</taxon>
        <taxon>Actinomycetota</taxon>
        <taxon>Actinomycetes</taxon>
        <taxon>Micrococcales</taxon>
        <taxon>Micrococcaceae</taxon>
        <taxon>Arthrobacter</taxon>
    </lineage>
</organism>
<dbReference type="RefSeq" id="WP_241915409.1">
    <property type="nucleotide sequence ID" value="NZ_CP093326.1"/>
</dbReference>
<evidence type="ECO:0008006" key="4">
    <source>
        <dbReference type="Google" id="ProtNLM"/>
    </source>
</evidence>
<evidence type="ECO:0000313" key="2">
    <source>
        <dbReference type="EMBL" id="UNK47702.1"/>
    </source>
</evidence>
<dbReference type="EMBL" id="CP093326">
    <property type="protein sequence ID" value="UNK47702.1"/>
    <property type="molecule type" value="Genomic_DNA"/>
</dbReference>
<feature type="compositionally biased region" description="Polar residues" evidence="1">
    <location>
        <begin position="20"/>
        <end position="33"/>
    </location>
</feature>
<protein>
    <recommendedName>
        <fullName evidence="4">Cation-transporting ATPase</fullName>
    </recommendedName>
</protein>
<feature type="region of interest" description="Disordered" evidence="1">
    <location>
        <begin position="16"/>
        <end position="98"/>
    </location>
</feature>
<dbReference type="Proteomes" id="UP000829069">
    <property type="component" value="Chromosome"/>
</dbReference>
<sequence>MFDKLVQKGKTMAVQYAKEQLSQRTGQQRQNRPQDSRSGYGQQPGYGQGSGYEQDPGYGQDRGYADRGYSRDGYDGQRYPSAPQPRGGRSGQGAGRDADQAAIAKYKYMLHTAPPQDMERAHAEAFARLTPQQRAMLREDLNSQLPASEQAASDQPETLARTATRAEVARPGFMERILGRSGSGRGGGRLAAGAAGAAGGLGAGLLAGVAAGFVGSAIAGPLLDGFSGIGDGIAGAAEGIGDSVASAGEGFADNAGFGGLFGDGAGGFFGDGAEGLGDWEI</sequence>
<proteinExistence type="predicted"/>
<reference evidence="2 3" key="1">
    <citation type="submission" date="2022-03" db="EMBL/GenBank/DDBJ databases">
        <title>Isotopic signatures of nitrous oxide derived from detoxification processes.</title>
        <authorList>
            <person name="Behrendt U."/>
            <person name="Buchen C."/>
            <person name="Well R."/>
            <person name="Ulrich A."/>
            <person name="Rohe L."/>
            <person name="Kolb S."/>
            <person name="Schloter M."/>
            <person name="Horn M.A."/>
            <person name="Augustin J."/>
        </authorList>
    </citation>
    <scope>NUCLEOTIDE SEQUENCE [LARGE SCALE GENOMIC DNA]</scope>
    <source>
        <strain evidence="2 3">S4-C24</strain>
    </source>
</reference>
<keyword evidence="3" id="KW-1185">Reference proteome</keyword>
<accession>A0ABY3WHB9</accession>
<evidence type="ECO:0000256" key="1">
    <source>
        <dbReference type="SAM" id="MobiDB-lite"/>
    </source>
</evidence>